<reference evidence="1 4" key="2">
    <citation type="submission" date="2020-04" db="EMBL/GenBank/DDBJ databases">
        <title>MicrobeNet Type strains.</title>
        <authorList>
            <person name="Nicholson A.C."/>
        </authorList>
    </citation>
    <scope>NUCLEOTIDE SEQUENCE [LARGE SCALE GENOMIC DNA]</scope>
    <source>
        <strain evidence="1 4">CCUG 33494</strain>
    </source>
</reference>
<dbReference type="Pfam" id="PF11311">
    <property type="entry name" value="DUF3114"/>
    <property type="match status" value="1"/>
</dbReference>
<evidence type="ECO:0000313" key="3">
    <source>
        <dbReference type="Proteomes" id="UP000182448"/>
    </source>
</evidence>
<dbReference type="Proteomes" id="UP000182448">
    <property type="component" value="Unassembled WGS sequence"/>
</dbReference>
<accession>A0A4Y4G8Q3</accession>
<reference evidence="2 3" key="1">
    <citation type="submission" date="2016-08" db="EMBL/GenBank/DDBJ databases">
        <authorList>
            <person name="Varghese N."/>
            <person name="Submissions Spin"/>
        </authorList>
    </citation>
    <scope>NUCLEOTIDE SEQUENCE [LARGE SCALE GENOMIC DNA]</scope>
    <source>
        <strain evidence="2 3">R-53116</strain>
    </source>
</reference>
<dbReference type="InterPro" id="IPR021462">
    <property type="entry name" value="DUF3114"/>
</dbReference>
<dbReference type="EMBL" id="FMAW01000015">
    <property type="protein sequence ID" value="SCC08369.1"/>
    <property type="molecule type" value="Genomic_DNA"/>
</dbReference>
<dbReference type="OrthoDB" id="2146803at2"/>
<keyword evidence="3" id="KW-1185">Reference proteome</keyword>
<dbReference type="RefSeq" id="WP_074427900.1">
    <property type="nucleotide sequence ID" value="NZ_BJEG01000014.1"/>
</dbReference>
<evidence type="ECO:0000313" key="1">
    <source>
        <dbReference type="EMBL" id="NKY67576.1"/>
    </source>
</evidence>
<proteinExistence type="predicted"/>
<dbReference type="EMBL" id="JAAXPM010000013">
    <property type="protein sequence ID" value="NKY67576.1"/>
    <property type="molecule type" value="Genomic_DNA"/>
</dbReference>
<organism evidence="1 4">
    <name type="scientific">Weissella hellenica</name>
    <dbReference type="NCBI Taxonomy" id="46256"/>
    <lineage>
        <taxon>Bacteria</taxon>
        <taxon>Bacillati</taxon>
        <taxon>Bacillota</taxon>
        <taxon>Bacilli</taxon>
        <taxon>Lactobacillales</taxon>
        <taxon>Lactobacillaceae</taxon>
        <taxon>Weissella</taxon>
    </lineage>
</organism>
<dbReference type="Proteomes" id="UP000585749">
    <property type="component" value="Unassembled WGS sequence"/>
</dbReference>
<sequence>MTGLFKRTRELIKSPNGVDKRRTLMTATLSTQTTHLMNDGWLPKSIAAYVDEIFNNEQLSDETMQAILSKAWLEAHRVGSHLFTKMYVAGFHRGGVPATDRLEMLYAILGMTVSSANFVKMTKLGHWPTRFENKNADLYYLHIENMAECQDYLEFVKQVAFMMRLKHHTWNGIRSKYETSHQLDKVIDNQLRYYLSKPVVDLVKRDQLTQGDVAEKIVQLTGTPVSYPKANFHNRGVVDNSHVKMAMPGYHLELIFNAQGDIISMWPALEAHQTVTKSGALVFSEEQTDYSLSELQMIANTESTNYANAGGQIHQSLDVKPANRHAGLESDLRNYAKSKF</sequence>
<evidence type="ECO:0000313" key="4">
    <source>
        <dbReference type="Proteomes" id="UP000585749"/>
    </source>
</evidence>
<dbReference type="AlphaFoldDB" id="A0A4Y4G8Q3"/>
<gene>
    <name evidence="2" type="ORF">GA0061075_1151</name>
    <name evidence="1" type="ORF">HF960_07920</name>
</gene>
<protein>
    <submittedName>
        <fullName evidence="1">DUF3114 domain-containing protein</fullName>
    </submittedName>
</protein>
<name>A0A4Y4G8Q3_WEIHE</name>
<evidence type="ECO:0000313" key="2">
    <source>
        <dbReference type="EMBL" id="SCC08369.1"/>
    </source>
</evidence>
<comment type="caution">
    <text evidence="1">The sequence shown here is derived from an EMBL/GenBank/DDBJ whole genome shotgun (WGS) entry which is preliminary data.</text>
</comment>